<accession>A0AAW0V7X7</accession>
<evidence type="ECO:0000313" key="2">
    <source>
        <dbReference type="EMBL" id="KAK8407811.1"/>
    </source>
</evidence>
<keyword evidence="3" id="KW-1185">Reference proteome</keyword>
<dbReference type="EMBL" id="JARAKH010000001">
    <property type="protein sequence ID" value="KAK8407811.1"/>
    <property type="molecule type" value="Genomic_DNA"/>
</dbReference>
<reference evidence="2 3" key="1">
    <citation type="submission" date="2023-03" db="EMBL/GenBank/DDBJ databases">
        <title>High-quality genome of Scylla paramamosain provides insights in environmental adaptation.</title>
        <authorList>
            <person name="Zhang L."/>
        </authorList>
    </citation>
    <scope>NUCLEOTIDE SEQUENCE [LARGE SCALE GENOMIC DNA]</scope>
    <source>
        <strain evidence="2">LZ_2023a</strain>
        <tissue evidence="2">Muscle</tissue>
    </source>
</reference>
<organism evidence="2 3">
    <name type="scientific">Scylla paramamosain</name>
    <name type="common">Mud crab</name>
    <dbReference type="NCBI Taxonomy" id="85552"/>
    <lineage>
        <taxon>Eukaryota</taxon>
        <taxon>Metazoa</taxon>
        <taxon>Ecdysozoa</taxon>
        <taxon>Arthropoda</taxon>
        <taxon>Crustacea</taxon>
        <taxon>Multicrustacea</taxon>
        <taxon>Malacostraca</taxon>
        <taxon>Eumalacostraca</taxon>
        <taxon>Eucarida</taxon>
        <taxon>Decapoda</taxon>
        <taxon>Pleocyemata</taxon>
        <taxon>Brachyura</taxon>
        <taxon>Eubrachyura</taxon>
        <taxon>Portunoidea</taxon>
        <taxon>Portunidae</taxon>
        <taxon>Portuninae</taxon>
        <taxon>Scylla</taxon>
    </lineage>
</organism>
<gene>
    <name evidence="2" type="ORF">O3P69_002388</name>
</gene>
<feature type="region of interest" description="Disordered" evidence="1">
    <location>
        <begin position="1"/>
        <end position="54"/>
    </location>
</feature>
<name>A0AAW0V7X7_SCYPA</name>
<protein>
    <submittedName>
        <fullName evidence="2">Uncharacterized protein</fullName>
    </submittedName>
</protein>
<sequence length="104" mass="11245">MWRQQKAKEGEGITTREGKKANRNRVAGVKQARQGSEGGGQACSPSEDHQDQARAACLTQGPIFQETTARDERLQYLAETTLEAAAADAVVVVVVVVTAATYRR</sequence>
<comment type="caution">
    <text evidence="2">The sequence shown here is derived from an EMBL/GenBank/DDBJ whole genome shotgun (WGS) entry which is preliminary data.</text>
</comment>
<dbReference type="AlphaFoldDB" id="A0AAW0V7X7"/>
<proteinExistence type="predicted"/>
<evidence type="ECO:0000256" key="1">
    <source>
        <dbReference type="SAM" id="MobiDB-lite"/>
    </source>
</evidence>
<dbReference type="Proteomes" id="UP001487740">
    <property type="component" value="Unassembled WGS sequence"/>
</dbReference>
<evidence type="ECO:0000313" key="3">
    <source>
        <dbReference type="Proteomes" id="UP001487740"/>
    </source>
</evidence>
<feature type="compositionally biased region" description="Basic and acidic residues" evidence="1">
    <location>
        <begin position="1"/>
        <end position="20"/>
    </location>
</feature>